<organism evidence="1">
    <name type="scientific">Zea mays</name>
    <name type="common">Maize</name>
    <dbReference type="NCBI Taxonomy" id="4577"/>
    <lineage>
        <taxon>Eukaryota</taxon>
        <taxon>Viridiplantae</taxon>
        <taxon>Streptophyta</taxon>
        <taxon>Embryophyta</taxon>
        <taxon>Tracheophyta</taxon>
        <taxon>Spermatophyta</taxon>
        <taxon>Magnoliopsida</taxon>
        <taxon>Liliopsida</taxon>
        <taxon>Poales</taxon>
        <taxon>Poaceae</taxon>
        <taxon>PACMAD clade</taxon>
        <taxon>Panicoideae</taxon>
        <taxon>Andropogonodae</taxon>
        <taxon>Andropogoneae</taxon>
        <taxon>Tripsacinae</taxon>
        <taxon>Zea</taxon>
    </lineage>
</organism>
<evidence type="ECO:0000313" key="1">
    <source>
        <dbReference type="EMBL" id="ACG32622.1"/>
    </source>
</evidence>
<reference evidence="1" key="1">
    <citation type="journal article" date="2009" name="Plant Mol. Biol.">
        <title>Insights into corn genes derived from large-scale cDNA sequencing.</title>
        <authorList>
            <person name="Alexandrov N.N."/>
            <person name="Brover V.V."/>
            <person name="Freidin S."/>
            <person name="Troukhan M.E."/>
            <person name="Tatarinova T.V."/>
            <person name="Zhang H."/>
            <person name="Swaller T.J."/>
            <person name="Lu Y.P."/>
            <person name="Bouck J."/>
            <person name="Flavell R.B."/>
            <person name="Feldmann K.A."/>
        </authorList>
    </citation>
    <scope>NUCLEOTIDE SEQUENCE</scope>
</reference>
<sequence>MASAARLLAPISRRGVVSVALAGVERRRPEAALLLGAPVLATVEACASTLMGSIASSIGKMGRRRTESSEQVDDKP</sequence>
<dbReference type="AlphaFoldDB" id="B6T689"/>
<protein>
    <submittedName>
        <fullName evidence="1">Uncharacterized protein</fullName>
    </submittedName>
</protein>
<dbReference type="EMBL" id="EU960504">
    <property type="protein sequence ID" value="ACG32622.1"/>
    <property type="molecule type" value="mRNA"/>
</dbReference>
<accession>B6T689</accession>
<dbReference type="ExpressionAtlas" id="B6T689">
    <property type="expression patterns" value="baseline and differential"/>
</dbReference>
<name>B6T689_MAIZE</name>
<proteinExistence type="evidence at transcript level"/>